<accession>A0A7C8ZH09</accession>
<organism evidence="1">
    <name type="scientific">Opuntia streptacantha</name>
    <name type="common">Prickly pear cactus</name>
    <name type="synonym">Opuntia cardona</name>
    <dbReference type="NCBI Taxonomy" id="393608"/>
    <lineage>
        <taxon>Eukaryota</taxon>
        <taxon>Viridiplantae</taxon>
        <taxon>Streptophyta</taxon>
        <taxon>Embryophyta</taxon>
        <taxon>Tracheophyta</taxon>
        <taxon>Spermatophyta</taxon>
        <taxon>Magnoliopsida</taxon>
        <taxon>eudicotyledons</taxon>
        <taxon>Gunneridae</taxon>
        <taxon>Pentapetalae</taxon>
        <taxon>Caryophyllales</taxon>
        <taxon>Cactineae</taxon>
        <taxon>Cactaceae</taxon>
        <taxon>Opuntioideae</taxon>
        <taxon>Opuntia</taxon>
    </lineage>
</organism>
<evidence type="ECO:0000313" key="1">
    <source>
        <dbReference type="EMBL" id="MBA4641813.1"/>
    </source>
</evidence>
<dbReference type="AlphaFoldDB" id="A0A7C8ZH09"/>
<name>A0A7C8ZH09_OPUST</name>
<proteinExistence type="predicted"/>
<protein>
    <submittedName>
        <fullName evidence="1">Uncharacterized protein</fullName>
    </submittedName>
</protein>
<sequence length="138" mass="16106">MVGNHLTVVVCQSHHHHHHPQHHHQHHLCWSLMEEVYWRTPQPDLLRSSYFFGYLLYLLPCSLKSRLLNSHLFFQDCFFLSPFIVELGAGLCHHFFLDLLTHLLGSCFLGSFVNTLIQPLRHFLRVIVVDGAGPCDRK</sequence>
<reference evidence="1" key="1">
    <citation type="journal article" date="2013" name="J. Plant Res.">
        <title>Effect of fungi and light on seed germination of three Opuntia species from semiarid lands of central Mexico.</title>
        <authorList>
            <person name="Delgado-Sanchez P."/>
            <person name="Jimenez-Bremont J.F."/>
            <person name="Guerrero-Gonzalez Mde L."/>
            <person name="Flores J."/>
        </authorList>
    </citation>
    <scope>NUCLEOTIDE SEQUENCE</scope>
    <source>
        <tissue evidence="1">Cladode</tissue>
    </source>
</reference>
<dbReference type="EMBL" id="GISG01126001">
    <property type="protein sequence ID" value="MBA4641813.1"/>
    <property type="molecule type" value="Transcribed_RNA"/>
</dbReference>
<reference evidence="1" key="2">
    <citation type="submission" date="2020-07" db="EMBL/GenBank/DDBJ databases">
        <authorList>
            <person name="Vera ALvarez R."/>
            <person name="Arias-Moreno D.M."/>
            <person name="Jimenez-Jacinto V."/>
            <person name="Jimenez-Bremont J.F."/>
            <person name="Swaminathan K."/>
            <person name="Moose S.P."/>
            <person name="Guerrero-Gonzalez M.L."/>
            <person name="Marino-Ramirez L."/>
            <person name="Landsman D."/>
            <person name="Rodriguez-Kessler M."/>
            <person name="Delgado-Sanchez P."/>
        </authorList>
    </citation>
    <scope>NUCLEOTIDE SEQUENCE</scope>
    <source>
        <tissue evidence="1">Cladode</tissue>
    </source>
</reference>